<dbReference type="Gene3D" id="3.40.50.1820">
    <property type="entry name" value="alpha/beta hydrolase"/>
    <property type="match status" value="1"/>
</dbReference>
<proteinExistence type="predicted"/>
<accession>A0A917Z1Y3</accession>
<dbReference type="InterPro" id="IPR029058">
    <property type="entry name" value="AB_hydrolase_fold"/>
</dbReference>
<dbReference type="SUPFAM" id="SSF53474">
    <property type="entry name" value="alpha/beta-Hydrolases"/>
    <property type="match status" value="1"/>
</dbReference>
<feature type="domain" description="AB hydrolase-1" evidence="2">
    <location>
        <begin position="14"/>
        <end position="244"/>
    </location>
</feature>
<dbReference type="PANTHER" id="PTHR46118">
    <property type="entry name" value="PROTEIN ABHD11"/>
    <property type="match status" value="1"/>
</dbReference>
<dbReference type="EMBL" id="BMLS01000003">
    <property type="protein sequence ID" value="GGO70721.1"/>
    <property type="molecule type" value="Genomic_DNA"/>
</dbReference>
<protein>
    <submittedName>
        <fullName evidence="3">Acyl-CoA esterase</fullName>
    </submittedName>
</protein>
<dbReference type="GO" id="GO:0016787">
    <property type="term" value="F:hydrolase activity"/>
    <property type="evidence" value="ECO:0007669"/>
    <property type="project" value="UniProtKB-KW"/>
</dbReference>
<sequence length="257" mass="28782">MTLNHQISGQGQPLVLLHGLFGSLENLGGVRRELEGQYQIIAVDLPDHGRSGHTTTFSYLDYSQQVLQLLDSLAVKKAAVLGHSMGGKVAMCLAQHHPERVSQLIVADIAPVAYPDRHGSIFAGLNQVDLPALQDRRQADRQMAEHIKEPGVRQFLLKSLAQEHGQWQWRFNLALLQRDYSKITDWPFSELCYPGPTLFIKGGQSDYLQAAYKDTIAAQFPRSQGRIIADAGHWLHAEKPAAFCKIVRDFIRVDETH</sequence>
<comment type="caution">
    <text evidence="3">The sequence shown here is derived from an EMBL/GenBank/DDBJ whole genome shotgun (WGS) entry which is preliminary data.</text>
</comment>
<evidence type="ECO:0000313" key="4">
    <source>
        <dbReference type="Proteomes" id="UP000606935"/>
    </source>
</evidence>
<keyword evidence="1" id="KW-0378">Hydrolase</keyword>
<evidence type="ECO:0000256" key="1">
    <source>
        <dbReference type="ARBA" id="ARBA00022801"/>
    </source>
</evidence>
<keyword evidence="4" id="KW-1185">Reference proteome</keyword>
<dbReference type="InterPro" id="IPR000639">
    <property type="entry name" value="Epox_hydrolase-like"/>
</dbReference>
<dbReference type="Proteomes" id="UP000606935">
    <property type="component" value="Unassembled WGS sequence"/>
</dbReference>
<dbReference type="InterPro" id="IPR000073">
    <property type="entry name" value="AB_hydrolase_1"/>
</dbReference>
<evidence type="ECO:0000259" key="2">
    <source>
        <dbReference type="Pfam" id="PF12697"/>
    </source>
</evidence>
<gene>
    <name evidence="3" type="ORF">GCM10010982_24910</name>
</gene>
<dbReference type="RefSeq" id="WP_188695463.1">
    <property type="nucleotide sequence ID" value="NZ_BMLS01000003.1"/>
</dbReference>
<dbReference type="AlphaFoldDB" id="A0A917Z1Y3"/>
<evidence type="ECO:0000313" key="3">
    <source>
        <dbReference type="EMBL" id="GGO70721.1"/>
    </source>
</evidence>
<reference evidence="3" key="1">
    <citation type="journal article" date="2014" name="Int. J. Syst. Evol. Microbiol.">
        <title>Complete genome sequence of Corynebacterium casei LMG S-19264T (=DSM 44701T), isolated from a smear-ripened cheese.</title>
        <authorList>
            <consortium name="US DOE Joint Genome Institute (JGI-PGF)"/>
            <person name="Walter F."/>
            <person name="Albersmeier A."/>
            <person name="Kalinowski J."/>
            <person name="Ruckert C."/>
        </authorList>
    </citation>
    <scope>NUCLEOTIDE SEQUENCE</scope>
    <source>
        <strain evidence="3">CGMCC 1.7086</strain>
    </source>
</reference>
<dbReference type="Pfam" id="PF12697">
    <property type="entry name" value="Abhydrolase_6"/>
    <property type="match status" value="1"/>
</dbReference>
<organism evidence="3 4">
    <name type="scientific">Bowmanella pacifica</name>
    <dbReference type="NCBI Taxonomy" id="502051"/>
    <lineage>
        <taxon>Bacteria</taxon>
        <taxon>Pseudomonadati</taxon>
        <taxon>Pseudomonadota</taxon>
        <taxon>Gammaproteobacteria</taxon>
        <taxon>Alteromonadales</taxon>
        <taxon>Alteromonadaceae</taxon>
        <taxon>Bowmanella</taxon>
    </lineage>
</organism>
<dbReference type="PANTHER" id="PTHR46118:SF4">
    <property type="entry name" value="PROTEIN ABHD11"/>
    <property type="match status" value="1"/>
</dbReference>
<dbReference type="PRINTS" id="PR00111">
    <property type="entry name" value="ABHYDROLASE"/>
</dbReference>
<dbReference type="PRINTS" id="PR00412">
    <property type="entry name" value="EPOXHYDRLASE"/>
</dbReference>
<name>A0A917Z1Y3_9ALTE</name>
<reference evidence="3" key="2">
    <citation type="submission" date="2020-09" db="EMBL/GenBank/DDBJ databases">
        <authorList>
            <person name="Sun Q."/>
            <person name="Zhou Y."/>
        </authorList>
    </citation>
    <scope>NUCLEOTIDE SEQUENCE</scope>
    <source>
        <strain evidence="3">CGMCC 1.7086</strain>
    </source>
</reference>